<protein>
    <recommendedName>
        <fullName evidence="4">DUF304 domain-containing protein</fullName>
    </recommendedName>
</protein>
<sequence>MSPMNLMEMGRGEVVRADMTAPFRTLLFPFLELIVVTGVAWIAIGWCDYNGIDLALRNGLVAIWALLAAWRFVLPLVKARRKRFIVTNLRVIARDGKRVDSIPLTDIRGARRRRGGISLALHGYEKPMYFPSIPKAKRVEDILNEQPVWG</sequence>
<dbReference type="AlphaFoldDB" id="A0A0B6ENV7"/>
<dbReference type="EMBL" id="CP010827">
    <property type="protein sequence ID" value="AJI78177.1"/>
    <property type="molecule type" value="Genomic_DNA"/>
</dbReference>
<keyword evidence="1" id="KW-0472">Membrane</keyword>
<name>A0A0B6ENV7_9CORY</name>
<proteinExistence type="predicted"/>
<reference evidence="2 3" key="1">
    <citation type="journal article" date="2015" name="Genome Announc.">
        <title>Complete Genome Sequence and Annotation of Corynebacterium singulare DSM 44357, Isolated from a Human Semen Specimen.</title>
        <authorList>
            <person name="Merten M."/>
            <person name="Brinkrolf K."/>
            <person name="Albersmeier A."/>
            <person name="Kutter Y."/>
            <person name="Ruckert C."/>
            <person name="Tauch A."/>
        </authorList>
    </citation>
    <scope>NUCLEOTIDE SEQUENCE [LARGE SCALE GENOMIC DNA]</scope>
    <source>
        <strain evidence="2">IBS B52218</strain>
    </source>
</reference>
<organism evidence="2 3">
    <name type="scientific">Corynebacterium singulare</name>
    <dbReference type="NCBI Taxonomy" id="161899"/>
    <lineage>
        <taxon>Bacteria</taxon>
        <taxon>Bacillati</taxon>
        <taxon>Actinomycetota</taxon>
        <taxon>Actinomycetes</taxon>
        <taxon>Mycobacteriales</taxon>
        <taxon>Corynebacteriaceae</taxon>
        <taxon>Corynebacterium</taxon>
    </lineage>
</organism>
<keyword evidence="1" id="KW-0812">Transmembrane</keyword>
<dbReference type="HOGENOM" id="CLU_115313_0_0_11"/>
<gene>
    <name evidence="2" type="ORF">CSING_03135</name>
</gene>
<keyword evidence="1" id="KW-1133">Transmembrane helix</keyword>
<evidence type="ECO:0000313" key="3">
    <source>
        <dbReference type="Proteomes" id="UP000031890"/>
    </source>
</evidence>
<feature type="transmembrane region" description="Helical" evidence="1">
    <location>
        <begin position="21"/>
        <end position="44"/>
    </location>
</feature>
<evidence type="ECO:0008006" key="4">
    <source>
        <dbReference type="Google" id="ProtNLM"/>
    </source>
</evidence>
<feature type="transmembrane region" description="Helical" evidence="1">
    <location>
        <begin position="56"/>
        <end position="74"/>
    </location>
</feature>
<evidence type="ECO:0000313" key="2">
    <source>
        <dbReference type="EMBL" id="AJI78177.1"/>
    </source>
</evidence>
<dbReference type="Proteomes" id="UP000031890">
    <property type="component" value="Chromosome"/>
</dbReference>
<dbReference type="KEGG" id="csx:CSING_03135"/>
<evidence type="ECO:0000256" key="1">
    <source>
        <dbReference type="SAM" id="Phobius"/>
    </source>
</evidence>
<dbReference type="STRING" id="161899.CSING_03135"/>
<accession>A0A0B6ENV7</accession>